<dbReference type="Gene3D" id="3.40.50.2300">
    <property type="match status" value="2"/>
</dbReference>
<dbReference type="InterPro" id="IPR000843">
    <property type="entry name" value="HTH_LacI"/>
</dbReference>
<dbReference type="Pfam" id="PF00356">
    <property type="entry name" value="LacI"/>
    <property type="match status" value="1"/>
</dbReference>
<dbReference type="Pfam" id="PF13377">
    <property type="entry name" value="Peripla_BP_3"/>
    <property type="match status" value="1"/>
</dbReference>
<dbReference type="CDD" id="cd01392">
    <property type="entry name" value="HTH_LacI"/>
    <property type="match status" value="1"/>
</dbReference>
<dbReference type="InterPro" id="IPR028082">
    <property type="entry name" value="Peripla_BP_I"/>
</dbReference>
<keyword evidence="3" id="KW-0804">Transcription</keyword>
<name>A0ABW7XEL8_9MICO</name>
<evidence type="ECO:0000256" key="3">
    <source>
        <dbReference type="ARBA" id="ARBA00023163"/>
    </source>
</evidence>
<dbReference type="SMART" id="SM00354">
    <property type="entry name" value="HTH_LACI"/>
    <property type="match status" value="1"/>
</dbReference>
<dbReference type="SUPFAM" id="SSF53822">
    <property type="entry name" value="Periplasmic binding protein-like I"/>
    <property type="match status" value="1"/>
</dbReference>
<dbReference type="PROSITE" id="PS00356">
    <property type="entry name" value="HTH_LACI_1"/>
    <property type="match status" value="1"/>
</dbReference>
<evidence type="ECO:0000256" key="2">
    <source>
        <dbReference type="ARBA" id="ARBA00023125"/>
    </source>
</evidence>
<proteinExistence type="predicted"/>
<comment type="caution">
    <text evidence="5">The sequence shown here is derived from an EMBL/GenBank/DDBJ whole genome shotgun (WGS) entry which is preliminary data.</text>
</comment>
<feature type="domain" description="HTH lacI-type" evidence="4">
    <location>
        <begin position="21"/>
        <end position="76"/>
    </location>
</feature>
<dbReference type="SUPFAM" id="SSF47413">
    <property type="entry name" value="lambda repressor-like DNA-binding domains"/>
    <property type="match status" value="1"/>
</dbReference>
<keyword evidence="2 5" id="KW-0238">DNA-binding</keyword>
<dbReference type="Proteomes" id="UP001611580">
    <property type="component" value="Unassembled WGS sequence"/>
</dbReference>
<organism evidence="5 6">
    <name type="scientific">Promicromonospora kroppenstedtii</name>
    <dbReference type="NCBI Taxonomy" id="440482"/>
    <lineage>
        <taxon>Bacteria</taxon>
        <taxon>Bacillati</taxon>
        <taxon>Actinomycetota</taxon>
        <taxon>Actinomycetes</taxon>
        <taxon>Micrococcales</taxon>
        <taxon>Promicromonosporaceae</taxon>
        <taxon>Promicromonospora</taxon>
    </lineage>
</organism>
<accession>A0ABW7XEL8</accession>
<dbReference type="InterPro" id="IPR046335">
    <property type="entry name" value="LacI/GalR-like_sensor"/>
</dbReference>
<dbReference type="GO" id="GO:0003677">
    <property type="term" value="F:DNA binding"/>
    <property type="evidence" value="ECO:0007669"/>
    <property type="project" value="UniProtKB-KW"/>
</dbReference>
<evidence type="ECO:0000256" key="1">
    <source>
        <dbReference type="ARBA" id="ARBA00023015"/>
    </source>
</evidence>
<evidence type="ECO:0000259" key="4">
    <source>
        <dbReference type="PROSITE" id="PS50932"/>
    </source>
</evidence>
<dbReference type="InterPro" id="IPR010982">
    <property type="entry name" value="Lambda_DNA-bd_dom_sf"/>
</dbReference>
<dbReference type="Gene3D" id="1.10.260.40">
    <property type="entry name" value="lambda repressor-like DNA-binding domains"/>
    <property type="match status" value="1"/>
</dbReference>
<protein>
    <submittedName>
        <fullName evidence="5">LacI family DNA-binding transcriptional regulator</fullName>
    </submittedName>
</protein>
<keyword evidence="1" id="KW-0805">Transcription regulation</keyword>
<dbReference type="CDD" id="cd06267">
    <property type="entry name" value="PBP1_LacI_sugar_binding-like"/>
    <property type="match status" value="1"/>
</dbReference>
<dbReference type="PANTHER" id="PTHR30146">
    <property type="entry name" value="LACI-RELATED TRANSCRIPTIONAL REPRESSOR"/>
    <property type="match status" value="1"/>
</dbReference>
<reference evidence="5 6" key="1">
    <citation type="submission" date="2024-10" db="EMBL/GenBank/DDBJ databases">
        <title>The Natural Products Discovery Center: Release of the First 8490 Sequenced Strains for Exploring Actinobacteria Biosynthetic Diversity.</title>
        <authorList>
            <person name="Kalkreuter E."/>
            <person name="Kautsar S.A."/>
            <person name="Yang D."/>
            <person name="Bader C.D."/>
            <person name="Teijaro C.N."/>
            <person name="Fluegel L."/>
            <person name="Davis C.M."/>
            <person name="Simpson J.R."/>
            <person name="Lauterbach L."/>
            <person name="Steele A.D."/>
            <person name="Gui C."/>
            <person name="Meng S."/>
            <person name="Li G."/>
            <person name="Viehrig K."/>
            <person name="Ye F."/>
            <person name="Su P."/>
            <person name="Kiefer A.F."/>
            <person name="Nichols A."/>
            <person name="Cepeda A.J."/>
            <person name="Yan W."/>
            <person name="Fan B."/>
            <person name="Jiang Y."/>
            <person name="Adhikari A."/>
            <person name="Zheng C.-J."/>
            <person name="Schuster L."/>
            <person name="Cowan T.M."/>
            <person name="Smanski M.J."/>
            <person name="Chevrette M.G."/>
            <person name="De Carvalho L.P.S."/>
            <person name="Shen B."/>
        </authorList>
    </citation>
    <scope>NUCLEOTIDE SEQUENCE [LARGE SCALE GENOMIC DNA]</scope>
    <source>
        <strain evidence="5 6">NPDC019481</strain>
    </source>
</reference>
<dbReference type="RefSeq" id="WP_397401170.1">
    <property type="nucleotide sequence ID" value="NZ_JBIRYI010000001.1"/>
</dbReference>
<gene>
    <name evidence="5" type="ORF">ACH47X_02805</name>
</gene>
<keyword evidence="6" id="KW-1185">Reference proteome</keyword>
<sequence length="365" mass="39308">MHWQMGWISNRRGPHPHMAGVTILDVARAAGVSTSTVSNLLNGRTERMLPETRQRVESTIRKLGYRPNRAARQLRTGKPQVIGLVVPSVGNPYWGALARHVEAAALTQGFHVLLCNSERDPGRERQYVDELVSDGIRGIVLCSSLPSLEHVSSLLEDGLRLVAFDRTAQATDPVGLINVSVDNTIGAELMGEHLVSLGHRRIAFVSGAIRSINRTERFEGFLRALERAGIARQDVVTWPGSSVDSQFGDVEAAELGRVATTELLAGPNPPTAIFAVNDMTAIGVCRAVRDAGLEVGQDVSVAGFDDIVLAELYSPALTTVRQPMKEMAAAAFRALHTPQDDDGSGTSLLFRPELVVRDSTGPVAG</sequence>
<dbReference type="PROSITE" id="PS50932">
    <property type="entry name" value="HTH_LACI_2"/>
    <property type="match status" value="1"/>
</dbReference>
<dbReference type="PRINTS" id="PR00036">
    <property type="entry name" value="HTHLACI"/>
</dbReference>
<dbReference type="EMBL" id="JBIRYI010000001">
    <property type="protein sequence ID" value="MFI2485808.1"/>
    <property type="molecule type" value="Genomic_DNA"/>
</dbReference>
<evidence type="ECO:0000313" key="6">
    <source>
        <dbReference type="Proteomes" id="UP001611580"/>
    </source>
</evidence>
<evidence type="ECO:0000313" key="5">
    <source>
        <dbReference type="EMBL" id="MFI2485808.1"/>
    </source>
</evidence>
<dbReference type="PANTHER" id="PTHR30146:SF147">
    <property type="entry name" value="HTH-TYPE TRANSCRIPTIONAL REGULATOR DEGA"/>
    <property type="match status" value="1"/>
</dbReference>